<dbReference type="Proteomes" id="UP001479606">
    <property type="component" value="Unassembled WGS sequence"/>
</dbReference>
<keyword evidence="1" id="KW-1133">Transmembrane helix</keyword>
<dbReference type="EMBL" id="JBCEVZ010000013">
    <property type="protein sequence ID" value="MEL5994035.1"/>
    <property type="molecule type" value="Genomic_DNA"/>
</dbReference>
<evidence type="ECO:0000256" key="1">
    <source>
        <dbReference type="SAM" id="Phobius"/>
    </source>
</evidence>
<feature type="transmembrane region" description="Helical" evidence="1">
    <location>
        <begin position="53"/>
        <end position="73"/>
    </location>
</feature>
<accession>A0ABU9LTM8</accession>
<sequence length="142" mass="16451">MKYALPVKHKGVLLLLSGMLLFGWYWALCVPSHRSLYEALRYIYHEGSRIGLLVESALFFLPAAAALLLYSSALFPAKRRIRTGAFLLLVVDTLLKSYIFFVLIAQQYFAFYSMDVRFLLPFPSTALLWVLFYITRKRERSV</sequence>
<proteinExistence type="predicted"/>
<organism evidence="2 3">
    <name type="scientific">Hymenobacter segetis</name>
    <dbReference type="NCBI Taxonomy" id="2025509"/>
    <lineage>
        <taxon>Bacteria</taxon>
        <taxon>Pseudomonadati</taxon>
        <taxon>Bacteroidota</taxon>
        <taxon>Cytophagia</taxon>
        <taxon>Cytophagales</taxon>
        <taxon>Hymenobacteraceae</taxon>
        <taxon>Hymenobacter</taxon>
    </lineage>
</organism>
<gene>
    <name evidence="2" type="ORF">AAFH49_07430</name>
</gene>
<feature type="transmembrane region" description="Helical" evidence="1">
    <location>
        <begin position="85"/>
        <end position="110"/>
    </location>
</feature>
<keyword evidence="3" id="KW-1185">Reference proteome</keyword>
<comment type="caution">
    <text evidence="2">The sequence shown here is derived from an EMBL/GenBank/DDBJ whole genome shotgun (WGS) entry which is preliminary data.</text>
</comment>
<evidence type="ECO:0008006" key="4">
    <source>
        <dbReference type="Google" id="ProtNLM"/>
    </source>
</evidence>
<protein>
    <recommendedName>
        <fullName evidence="4">Exosortase F system-associated protein</fullName>
    </recommendedName>
</protein>
<dbReference type="RefSeq" id="WP_342297000.1">
    <property type="nucleotide sequence ID" value="NZ_JBCEVZ010000013.1"/>
</dbReference>
<reference evidence="2 3" key="1">
    <citation type="journal article" date="2018" name="Arch. Microbiol.">
        <title>Hymenobacter segetis sp. nov., isolated from soil.</title>
        <authorList>
            <person name="Ten L.N."/>
            <person name="Lim S.J."/>
            <person name="Kim B.O."/>
            <person name="Kang I.K."/>
            <person name="Jung H.Y."/>
        </authorList>
    </citation>
    <scope>NUCLEOTIDE SEQUENCE [LARGE SCALE GENOMIC DNA]</scope>
    <source>
        <strain evidence="2 3">S7-3-11</strain>
    </source>
</reference>
<evidence type="ECO:0000313" key="2">
    <source>
        <dbReference type="EMBL" id="MEL5994035.1"/>
    </source>
</evidence>
<name>A0ABU9LTM8_9BACT</name>
<evidence type="ECO:0000313" key="3">
    <source>
        <dbReference type="Proteomes" id="UP001479606"/>
    </source>
</evidence>
<feature type="transmembrane region" description="Helical" evidence="1">
    <location>
        <begin position="116"/>
        <end position="134"/>
    </location>
</feature>
<keyword evidence="1" id="KW-0472">Membrane</keyword>
<keyword evidence="1" id="KW-0812">Transmembrane</keyword>